<organism evidence="1 2">
    <name type="scientific">Thioalkalivibrio nitratireducens (strain DSM 14787 / UNIQEM 213 / ALEN2)</name>
    <dbReference type="NCBI Taxonomy" id="1255043"/>
    <lineage>
        <taxon>Bacteria</taxon>
        <taxon>Pseudomonadati</taxon>
        <taxon>Pseudomonadota</taxon>
        <taxon>Gammaproteobacteria</taxon>
        <taxon>Chromatiales</taxon>
        <taxon>Ectothiorhodospiraceae</taxon>
        <taxon>Thioalkalivibrio</taxon>
    </lineage>
</organism>
<keyword evidence="2" id="KW-1185">Reference proteome</keyword>
<gene>
    <name evidence="1" type="ordered locus">TVNIR_1669</name>
</gene>
<dbReference type="EMBL" id="CP003989">
    <property type="protein sequence ID" value="AGA33333.1"/>
    <property type="molecule type" value="Genomic_DNA"/>
</dbReference>
<dbReference type="AlphaFoldDB" id="L0DWC9"/>
<evidence type="ECO:0000313" key="2">
    <source>
        <dbReference type="Proteomes" id="UP000010809"/>
    </source>
</evidence>
<dbReference type="STRING" id="1255043.TVNIR_1669"/>
<accession>L0DWC9</accession>
<protein>
    <submittedName>
        <fullName evidence="1">Uncharacterized protein</fullName>
    </submittedName>
</protein>
<evidence type="ECO:0000313" key="1">
    <source>
        <dbReference type="EMBL" id="AGA33333.1"/>
    </source>
</evidence>
<name>L0DWC9_THIND</name>
<dbReference type="HOGENOM" id="CLU_3012877_0_0_6"/>
<sequence>MKLTIERTLPYAPQAATVTAIDADICSALLGIPHLESLPDVVHVEPVMLSEMARRN</sequence>
<proteinExistence type="predicted"/>
<dbReference type="RefSeq" id="WP_015258461.1">
    <property type="nucleotide sequence ID" value="NC_019902.2"/>
</dbReference>
<reference evidence="1" key="1">
    <citation type="submission" date="2015-12" db="EMBL/GenBank/DDBJ databases">
        <authorList>
            <person name="Tikhonova T.V."/>
            <person name="Pavlov A.R."/>
            <person name="Beletsky A.V."/>
            <person name="Mardanov A.V."/>
            <person name="Sorokin D.Y."/>
            <person name="Ravin N.V."/>
            <person name="Popov V.O."/>
        </authorList>
    </citation>
    <scope>NUCLEOTIDE SEQUENCE</scope>
    <source>
        <strain evidence="1">DSM 14787</strain>
    </source>
</reference>
<dbReference type="PATRIC" id="fig|1255043.3.peg.1689"/>
<dbReference type="Proteomes" id="UP000010809">
    <property type="component" value="Chromosome"/>
</dbReference>
<dbReference type="KEGG" id="tni:TVNIR_1669"/>